<dbReference type="AlphaFoldDB" id="A0A0L6VSZ8"/>
<sequence length="78" mass="8927">MIFYFLFISFIDQFSPHFSLIGGVNSAQNCHEGDTRKHANITQLINFSFTTSAYFQKKVNHWNFTVSNPNTTTMSATL</sequence>
<reference evidence="1 2" key="1">
    <citation type="submission" date="2015-08" db="EMBL/GenBank/DDBJ databases">
        <title>Next Generation Sequencing and Analysis of the Genome of Puccinia sorghi L Schw, the Causal Agent of Maize Common Rust.</title>
        <authorList>
            <person name="Rochi L."/>
            <person name="Burguener G."/>
            <person name="Darino M."/>
            <person name="Turjanski A."/>
            <person name="Kreff E."/>
            <person name="Dieguez M.J."/>
            <person name="Sacco F."/>
        </authorList>
    </citation>
    <scope>NUCLEOTIDE SEQUENCE [LARGE SCALE GENOMIC DNA]</scope>
    <source>
        <strain evidence="1 2">RO10H11247</strain>
    </source>
</reference>
<evidence type="ECO:0000313" key="2">
    <source>
        <dbReference type="Proteomes" id="UP000037035"/>
    </source>
</evidence>
<dbReference type="VEuPathDB" id="FungiDB:VP01_1159g4"/>
<gene>
    <name evidence="1" type="ORF">VP01_1159g4</name>
</gene>
<name>A0A0L6VSZ8_9BASI</name>
<dbReference type="Proteomes" id="UP000037035">
    <property type="component" value="Unassembled WGS sequence"/>
</dbReference>
<protein>
    <submittedName>
        <fullName evidence="1">Putative signal peptide protein</fullName>
    </submittedName>
</protein>
<proteinExistence type="predicted"/>
<comment type="caution">
    <text evidence="1">The sequence shown here is derived from an EMBL/GenBank/DDBJ whole genome shotgun (WGS) entry which is preliminary data.</text>
</comment>
<keyword evidence="2" id="KW-1185">Reference proteome</keyword>
<dbReference type="EMBL" id="LAVV01001776">
    <property type="protein sequence ID" value="KNZ63325.1"/>
    <property type="molecule type" value="Genomic_DNA"/>
</dbReference>
<evidence type="ECO:0000313" key="1">
    <source>
        <dbReference type="EMBL" id="KNZ63325.1"/>
    </source>
</evidence>
<organism evidence="1 2">
    <name type="scientific">Puccinia sorghi</name>
    <dbReference type="NCBI Taxonomy" id="27349"/>
    <lineage>
        <taxon>Eukaryota</taxon>
        <taxon>Fungi</taxon>
        <taxon>Dikarya</taxon>
        <taxon>Basidiomycota</taxon>
        <taxon>Pucciniomycotina</taxon>
        <taxon>Pucciniomycetes</taxon>
        <taxon>Pucciniales</taxon>
        <taxon>Pucciniaceae</taxon>
        <taxon>Puccinia</taxon>
    </lineage>
</organism>
<accession>A0A0L6VSZ8</accession>